<dbReference type="PANTHER" id="PTHR32494">
    <property type="entry name" value="ALLANTOATE DEIMINASE-RELATED"/>
    <property type="match status" value="1"/>
</dbReference>
<feature type="binding site" evidence="3">
    <location>
        <position position="193"/>
    </location>
    <ligand>
        <name>Zn(2+)</name>
        <dbReference type="ChEBI" id="CHEBI:29105"/>
        <label>1</label>
    </ligand>
</feature>
<dbReference type="InterPro" id="IPR002933">
    <property type="entry name" value="Peptidase_M20"/>
</dbReference>
<dbReference type="GO" id="GO:0046872">
    <property type="term" value="F:metal ion binding"/>
    <property type="evidence" value="ECO:0007669"/>
    <property type="project" value="UniProtKB-KW"/>
</dbReference>
<feature type="binding site" evidence="3">
    <location>
        <position position="94"/>
    </location>
    <ligand>
        <name>Zn(2+)</name>
        <dbReference type="ChEBI" id="CHEBI:29105"/>
        <label>2</label>
    </ligand>
</feature>
<feature type="binding site" evidence="3">
    <location>
        <position position="382"/>
    </location>
    <ligand>
        <name>Zn(2+)</name>
        <dbReference type="ChEBI" id="CHEBI:29105"/>
        <label>2</label>
    </ligand>
</feature>
<sequence length="412" mass="42445">MMSIAFSAERLWDSLATMARIGAREDGGVNRLALGTADAEARRLLRDWALAAGCSMEVDRLGSMYLTYPGAEPGRAPVAVGSHLDSVPTGGKYDGPYGVLLGLEVVRALHAAGRRTTAPICVVNWSNEEGSRFTPAMSASEAAMGFREEASVLGAPDNFDASVTFGQALAASGWAGSAEPAAARRFAAYFEAHIEQGPILEREGIPVGIVTHGHGVVHVDVVVTGENGHVGAPMAGRRDALAAASELVLALERIAIGSGGLATATRLTLQPDARGNIPSLVRFAASLRHGEQAALDGMCAAFDGFIAELTARRGVSVAIEPRGGYPSVRFAAPLLDAMRRAAGAAGLAHRDMATPIGHDALHLGRVVPSAMLFIPCHGGLSHNPAESITPAWSAAGLATMGPAVIETAGGLA</sequence>
<dbReference type="SUPFAM" id="SSF55031">
    <property type="entry name" value="Bacterial exopeptidase dimerisation domain"/>
    <property type="match status" value="1"/>
</dbReference>
<feature type="binding site" evidence="3">
    <location>
        <position position="129"/>
    </location>
    <ligand>
        <name>Zn(2+)</name>
        <dbReference type="ChEBI" id="CHEBI:29105"/>
        <label>2</label>
    </ligand>
</feature>
<dbReference type="PANTHER" id="PTHR32494:SF5">
    <property type="entry name" value="ALLANTOATE AMIDOHYDROLASE"/>
    <property type="match status" value="1"/>
</dbReference>
<dbReference type="AlphaFoldDB" id="A0A9X9XHH0"/>
<evidence type="ECO:0000313" key="5">
    <source>
        <dbReference type="Proteomes" id="UP001138709"/>
    </source>
</evidence>
<dbReference type="Gene3D" id="3.40.630.10">
    <property type="entry name" value="Zn peptidases"/>
    <property type="match status" value="1"/>
</dbReference>
<gene>
    <name evidence="4" type="ORF">GXW74_21880</name>
</gene>
<dbReference type="EMBL" id="JAAEDL010000027">
    <property type="protein sequence ID" value="MBR0683156.1"/>
    <property type="molecule type" value="Genomic_DNA"/>
</dbReference>
<evidence type="ECO:0000313" key="4">
    <source>
        <dbReference type="EMBL" id="MBR0683156.1"/>
    </source>
</evidence>
<keyword evidence="3" id="KW-0862">Zinc</keyword>
<dbReference type="InterPro" id="IPR036264">
    <property type="entry name" value="Bact_exopeptidase_dim_dom"/>
</dbReference>
<organism evidence="4 5">
    <name type="scientific">Neoroseomonas eburnea</name>
    <dbReference type="NCBI Taxonomy" id="1346889"/>
    <lineage>
        <taxon>Bacteria</taxon>
        <taxon>Pseudomonadati</taxon>
        <taxon>Pseudomonadota</taxon>
        <taxon>Alphaproteobacteria</taxon>
        <taxon>Acetobacterales</taxon>
        <taxon>Acetobacteraceae</taxon>
        <taxon>Neoroseomonas</taxon>
    </lineage>
</organism>
<comment type="caution">
    <text evidence="4">The sequence shown here is derived from an EMBL/GenBank/DDBJ whole genome shotgun (WGS) entry which is preliminary data.</text>
</comment>
<keyword evidence="2 4" id="KW-0378">Hydrolase</keyword>
<dbReference type="SUPFAM" id="SSF53187">
    <property type="entry name" value="Zn-dependent exopeptidases"/>
    <property type="match status" value="1"/>
</dbReference>
<comment type="cofactor">
    <cofactor evidence="3">
        <name>Zn(2+)</name>
        <dbReference type="ChEBI" id="CHEBI:29105"/>
    </cofactor>
    <text evidence="3">Binds 2 Zn(2+) ions per subunit.</text>
</comment>
<evidence type="ECO:0000256" key="2">
    <source>
        <dbReference type="ARBA" id="ARBA00022801"/>
    </source>
</evidence>
<feature type="binding site" evidence="3">
    <location>
        <position position="94"/>
    </location>
    <ligand>
        <name>Zn(2+)</name>
        <dbReference type="ChEBI" id="CHEBI:29105"/>
        <label>1</label>
    </ligand>
</feature>
<dbReference type="NCBIfam" id="TIGR01879">
    <property type="entry name" value="hydantase"/>
    <property type="match status" value="1"/>
</dbReference>
<evidence type="ECO:0000256" key="1">
    <source>
        <dbReference type="ARBA" id="ARBA00006153"/>
    </source>
</evidence>
<dbReference type="PIRSF" id="PIRSF001235">
    <property type="entry name" value="Amidase_carbamoylase"/>
    <property type="match status" value="1"/>
</dbReference>
<reference evidence="4" key="1">
    <citation type="submission" date="2020-01" db="EMBL/GenBank/DDBJ databases">
        <authorList>
            <person name="Rat A."/>
        </authorList>
    </citation>
    <scope>NUCLEOTIDE SEQUENCE</scope>
    <source>
        <strain evidence="4">LMG 31228</strain>
    </source>
</reference>
<comment type="similarity">
    <text evidence="1">Belongs to the peptidase M20 family.</text>
</comment>
<dbReference type="InterPro" id="IPR010158">
    <property type="entry name" value="Amidase_Cbmase"/>
</dbReference>
<dbReference type="Pfam" id="PF01546">
    <property type="entry name" value="Peptidase_M20"/>
    <property type="match status" value="1"/>
</dbReference>
<keyword evidence="3" id="KW-0479">Metal-binding</keyword>
<protein>
    <submittedName>
        <fullName evidence="4">Zn-dependent hydrolase</fullName>
    </submittedName>
</protein>
<dbReference type="Gene3D" id="3.30.70.360">
    <property type="match status" value="1"/>
</dbReference>
<dbReference type="Proteomes" id="UP001138709">
    <property type="component" value="Unassembled WGS sequence"/>
</dbReference>
<keyword evidence="5" id="KW-1185">Reference proteome</keyword>
<reference evidence="4" key="2">
    <citation type="journal article" date="2021" name="Syst. Appl. Microbiol.">
        <title>Roseomonas hellenica sp. nov., isolated from roots of wild-growing Alkanna tinctoria.</title>
        <authorList>
            <person name="Rat A."/>
            <person name="Naranjo H.D."/>
            <person name="Lebbe L."/>
            <person name="Cnockaert M."/>
            <person name="Krigas N."/>
            <person name="Grigoriadou K."/>
            <person name="Maloupa E."/>
            <person name="Willems A."/>
        </authorList>
    </citation>
    <scope>NUCLEOTIDE SEQUENCE</scope>
    <source>
        <strain evidence="4">LMG 31228</strain>
    </source>
</reference>
<proteinExistence type="inferred from homology"/>
<dbReference type="GO" id="GO:0016813">
    <property type="term" value="F:hydrolase activity, acting on carbon-nitrogen (but not peptide) bonds, in linear amidines"/>
    <property type="evidence" value="ECO:0007669"/>
    <property type="project" value="InterPro"/>
</dbReference>
<accession>A0A9X9XHH0</accession>
<evidence type="ECO:0000256" key="3">
    <source>
        <dbReference type="PIRSR" id="PIRSR001235-1"/>
    </source>
</evidence>
<dbReference type="CDD" id="cd03884">
    <property type="entry name" value="M20_bAS"/>
    <property type="match status" value="1"/>
</dbReference>
<name>A0A9X9XHH0_9PROT</name>
<feature type="binding site" evidence="3">
    <location>
        <position position="83"/>
    </location>
    <ligand>
        <name>Zn(2+)</name>
        <dbReference type="ChEBI" id="CHEBI:29105"/>
        <label>1</label>
    </ligand>
</feature>